<reference evidence="2" key="1">
    <citation type="submission" date="2019-03" db="EMBL/GenBank/DDBJ databases">
        <title>Metabolic reconstructions from genomes of highly enriched 'Candidatus Accumulibacter' and 'Candidatus Competibacter' bioreactor populations.</title>
        <authorList>
            <person name="Annavajhala M.K."/>
            <person name="Welles L."/>
            <person name="Abbas B."/>
            <person name="Sorokin D."/>
            <person name="Park H."/>
            <person name="Van Loosdrecht M."/>
            <person name="Chandran K."/>
        </authorList>
    </citation>
    <scope>NUCLEOTIDE SEQUENCE</scope>
    <source>
        <strain evidence="2">SBR_L</strain>
    </source>
</reference>
<dbReference type="InterPro" id="IPR021344">
    <property type="entry name" value="DUF2970"/>
</dbReference>
<organism evidence="2 3">
    <name type="scientific">Candidatus Accumulibacter contiguus</name>
    <dbReference type="NCBI Taxonomy" id="2954381"/>
    <lineage>
        <taxon>Bacteria</taxon>
        <taxon>Pseudomonadati</taxon>
        <taxon>Pseudomonadota</taxon>
        <taxon>Betaproteobacteria</taxon>
        <taxon>Candidatus Accumulibacter</taxon>
    </lineage>
</organism>
<gene>
    <name evidence="2" type="ORF">E4Q08_13240</name>
</gene>
<protein>
    <submittedName>
        <fullName evidence="2">DUF2970 domain-containing protein</fullName>
    </submittedName>
</protein>
<comment type="caution">
    <text evidence="2">The sequence shown here is derived from an EMBL/GenBank/DDBJ whole genome shotgun (WGS) entry which is preliminary data.</text>
</comment>
<evidence type="ECO:0000256" key="1">
    <source>
        <dbReference type="SAM" id="Phobius"/>
    </source>
</evidence>
<feature type="transmembrane region" description="Helical" evidence="1">
    <location>
        <begin position="56"/>
        <end position="77"/>
    </location>
</feature>
<accession>A0ABX1T914</accession>
<proteinExistence type="predicted"/>
<keyword evidence="1" id="KW-0472">Membrane</keyword>
<name>A0ABX1T914_9PROT</name>
<keyword evidence="1" id="KW-0812">Transmembrane</keyword>
<sequence>MGDVCGSPDLNDVLVNPQSPKNGLFRTIRTVAWALLGVRGHKPYEQDAPPLSPLKLLITALAFMLVFVLTLVTVAIYSSRH</sequence>
<keyword evidence="1" id="KW-1133">Transmembrane helix</keyword>
<dbReference type="Proteomes" id="UP000886469">
    <property type="component" value="Unassembled WGS sequence"/>
</dbReference>
<dbReference type="Pfam" id="PF11174">
    <property type="entry name" value="DUF2970"/>
    <property type="match status" value="1"/>
</dbReference>
<evidence type="ECO:0000313" key="3">
    <source>
        <dbReference type="Proteomes" id="UP000886469"/>
    </source>
</evidence>
<keyword evidence="3" id="KW-1185">Reference proteome</keyword>
<dbReference type="EMBL" id="SPMX01000036">
    <property type="protein sequence ID" value="NMQ06143.1"/>
    <property type="molecule type" value="Genomic_DNA"/>
</dbReference>
<evidence type="ECO:0000313" key="2">
    <source>
        <dbReference type="EMBL" id="NMQ06143.1"/>
    </source>
</evidence>